<dbReference type="InterPro" id="IPR038765">
    <property type="entry name" value="Papain-like_cys_pep_sf"/>
</dbReference>
<dbReference type="SUPFAM" id="SSF54001">
    <property type="entry name" value="Cysteine proteinases"/>
    <property type="match status" value="1"/>
</dbReference>
<comment type="caution">
    <text evidence="1">The sequence shown here is derived from an EMBL/GenBank/DDBJ whole genome shotgun (WGS) entry which is preliminary data.</text>
</comment>
<dbReference type="EMBL" id="JAHIBW010000005">
    <property type="protein sequence ID" value="KAG7311077.1"/>
    <property type="molecule type" value="Genomic_DNA"/>
</dbReference>
<dbReference type="Gene3D" id="3.40.395.10">
    <property type="entry name" value="Adenoviral Proteinase, Chain A"/>
    <property type="match status" value="1"/>
</dbReference>
<sequence length="132" mass="15777">MCAFFKKLITRLPRRALTNIDIVKFTHDIPYFRGVYMRNTLPTKSKNIECAILNLDSSENPGTHWVAYCKINNYCEYFDSYGDLKPPIELIKYLTTKTDIYYNYINYQKNNPFNCGHLCIKFLKKFWIKHLK</sequence>
<dbReference type="Proteomes" id="UP000823941">
    <property type="component" value="Chromosome 5"/>
</dbReference>
<evidence type="ECO:0000313" key="1">
    <source>
        <dbReference type="EMBL" id="KAG7311077.1"/>
    </source>
</evidence>
<evidence type="ECO:0000313" key="2">
    <source>
        <dbReference type="Proteomes" id="UP000823941"/>
    </source>
</evidence>
<keyword evidence="2" id="KW-1185">Reference proteome</keyword>
<organism evidence="1 2">
    <name type="scientific">Plutella xylostella</name>
    <name type="common">Diamondback moth</name>
    <name type="synonym">Plutella maculipennis</name>
    <dbReference type="NCBI Taxonomy" id="51655"/>
    <lineage>
        <taxon>Eukaryota</taxon>
        <taxon>Metazoa</taxon>
        <taxon>Ecdysozoa</taxon>
        <taxon>Arthropoda</taxon>
        <taxon>Hexapoda</taxon>
        <taxon>Insecta</taxon>
        <taxon>Pterygota</taxon>
        <taxon>Neoptera</taxon>
        <taxon>Endopterygota</taxon>
        <taxon>Lepidoptera</taxon>
        <taxon>Glossata</taxon>
        <taxon>Ditrysia</taxon>
        <taxon>Yponomeutoidea</taxon>
        <taxon>Plutellidae</taxon>
        <taxon>Plutella</taxon>
    </lineage>
</organism>
<name>A0ABQ7R1A1_PLUXY</name>
<proteinExistence type="predicted"/>
<protein>
    <submittedName>
        <fullName evidence="1">Uncharacterized protein</fullName>
    </submittedName>
</protein>
<accession>A0ABQ7R1A1</accession>
<gene>
    <name evidence="1" type="ORF">JYU34_003937</name>
</gene>
<reference evidence="1 2" key="1">
    <citation type="submission" date="2021-06" db="EMBL/GenBank/DDBJ databases">
        <title>A haploid diamondback moth (Plutella xylostella L.) genome assembly resolves 31 chromosomes and identifies a diamide resistance mutation.</title>
        <authorList>
            <person name="Ward C.M."/>
            <person name="Perry K.D."/>
            <person name="Baker G."/>
            <person name="Powis K."/>
            <person name="Heckel D.G."/>
            <person name="Baxter S.W."/>
        </authorList>
    </citation>
    <scope>NUCLEOTIDE SEQUENCE [LARGE SCALE GENOMIC DNA]</scope>
    <source>
        <strain evidence="1 2">LV</strain>
        <tissue evidence="1">Single pupa</tissue>
    </source>
</reference>